<dbReference type="InterPro" id="IPR003593">
    <property type="entry name" value="AAA+_ATPase"/>
</dbReference>
<evidence type="ECO:0000259" key="12">
    <source>
        <dbReference type="PROSITE" id="PS50929"/>
    </source>
</evidence>
<dbReference type="InterPro" id="IPR027417">
    <property type="entry name" value="P-loop_NTPase"/>
</dbReference>
<dbReference type="FunFam" id="3.40.50.300:FF:000299">
    <property type="entry name" value="ABC transporter ATP-binding protein/permease"/>
    <property type="match status" value="1"/>
</dbReference>
<dbReference type="Gene3D" id="1.20.1560.10">
    <property type="entry name" value="ABC transporter type 1, transmembrane domain"/>
    <property type="match status" value="1"/>
</dbReference>
<reference evidence="13 14" key="1">
    <citation type="submission" date="2020-08" db="EMBL/GenBank/DDBJ databases">
        <title>Sequencing the genomes of 1000 actinobacteria strains.</title>
        <authorList>
            <person name="Klenk H.-P."/>
        </authorList>
    </citation>
    <scope>NUCLEOTIDE SEQUENCE [LARGE SCALE GENOMIC DNA]</scope>
    <source>
        <strain evidence="13 14">DSM 23889</strain>
    </source>
</reference>
<proteinExistence type="inferred from homology"/>
<dbReference type="GO" id="GO:0015421">
    <property type="term" value="F:ABC-type oligopeptide transporter activity"/>
    <property type="evidence" value="ECO:0007669"/>
    <property type="project" value="TreeGrafter"/>
</dbReference>
<dbReference type="Pfam" id="PF00664">
    <property type="entry name" value="ABC_membrane"/>
    <property type="match status" value="1"/>
</dbReference>
<dbReference type="Proteomes" id="UP000552883">
    <property type="component" value="Unassembled WGS sequence"/>
</dbReference>
<organism evidence="13 14">
    <name type="scientific">Microcella frigidaquae</name>
    <dbReference type="NCBI Taxonomy" id="424758"/>
    <lineage>
        <taxon>Bacteria</taxon>
        <taxon>Bacillati</taxon>
        <taxon>Actinomycetota</taxon>
        <taxon>Actinomycetes</taxon>
        <taxon>Micrococcales</taxon>
        <taxon>Microbacteriaceae</taxon>
        <taxon>Microcella</taxon>
    </lineage>
</organism>
<name>A0A840XM68_9MICO</name>
<feature type="domain" description="ABC transporter" evidence="11">
    <location>
        <begin position="362"/>
        <end position="596"/>
    </location>
</feature>
<keyword evidence="2" id="KW-0813">Transport</keyword>
<keyword evidence="14" id="KW-1185">Reference proteome</keyword>
<dbReference type="GO" id="GO:0005524">
    <property type="term" value="F:ATP binding"/>
    <property type="evidence" value="ECO:0007669"/>
    <property type="project" value="UniProtKB-KW"/>
</dbReference>
<dbReference type="GO" id="GO:0005886">
    <property type="term" value="C:plasma membrane"/>
    <property type="evidence" value="ECO:0007669"/>
    <property type="project" value="UniProtKB-SubCell"/>
</dbReference>
<evidence type="ECO:0000256" key="9">
    <source>
        <dbReference type="ARBA" id="ARBA00061644"/>
    </source>
</evidence>
<dbReference type="PROSITE" id="PS50893">
    <property type="entry name" value="ABC_TRANSPORTER_2"/>
    <property type="match status" value="1"/>
</dbReference>
<evidence type="ECO:0000256" key="2">
    <source>
        <dbReference type="ARBA" id="ARBA00022448"/>
    </source>
</evidence>
<feature type="transmembrane region" description="Helical" evidence="10">
    <location>
        <begin position="86"/>
        <end position="106"/>
    </location>
</feature>
<accession>A0A840XM68</accession>
<evidence type="ECO:0000256" key="7">
    <source>
        <dbReference type="ARBA" id="ARBA00022989"/>
    </source>
</evidence>
<evidence type="ECO:0000256" key="5">
    <source>
        <dbReference type="ARBA" id="ARBA00022741"/>
    </source>
</evidence>
<keyword evidence="4 10" id="KW-0812">Transmembrane</keyword>
<dbReference type="SUPFAM" id="SSF52540">
    <property type="entry name" value="P-loop containing nucleoside triphosphate hydrolases"/>
    <property type="match status" value="1"/>
</dbReference>
<dbReference type="InterPro" id="IPR011527">
    <property type="entry name" value="ABC1_TM_dom"/>
</dbReference>
<dbReference type="EMBL" id="JACHBS010000001">
    <property type="protein sequence ID" value="MBB5617708.1"/>
    <property type="molecule type" value="Genomic_DNA"/>
</dbReference>
<keyword evidence="8 10" id="KW-0472">Membrane</keyword>
<evidence type="ECO:0000256" key="1">
    <source>
        <dbReference type="ARBA" id="ARBA00004651"/>
    </source>
</evidence>
<keyword evidence="5" id="KW-0547">Nucleotide-binding</keyword>
<dbReference type="InterPro" id="IPR003439">
    <property type="entry name" value="ABC_transporter-like_ATP-bd"/>
</dbReference>
<dbReference type="PROSITE" id="PS00211">
    <property type="entry name" value="ABC_TRANSPORTER_1"/>
    <property type="match status" value="1"/>
</dbReference>
<evidence type="ECO:0000256" key="10">
    <source>
        <dbReference type="SAM" id="Phobius"/>
    </source>
</evidence>
<feature type="transmembrane region" description="Helical" evidence="10">
    <location>
        <begin position="187"/>
        <end position="203"/>
    </location>
</feature>
<dbReference type="SMART" id="SM00382">
    <property type="entry name" value="AAA"/>
    <property type="match status" value="1"/>
</dbReference>
<feature type="transmembrane region" description="Helical" evidence="10">
    <location>
        <begin position="41"/>
        <end position="66"/>
    </location>
</feature>
<keyword evidence="3" id="KW-1003">Cell membrane</keyword>
<evidence type="ECO:0000313" key="14">
    <source>
        <dbReference type="Proteomes" id="UP000552883"/>
    </source>
</evidence>
<gene>
    <name evidence="13" type="ORF">BJ959_001204</name>
</gene>
<evidence type="ECO:0000256" key="3">
    <source>
        <dbReference type="ARBA" id="ARBA00022475"/>
    </source>
</evidence>
<keyword evidence="7 10" id="KW-1133">Transmembrane helix</keyword>
<dbReference type="GO" id="GO:0016887">
    <property type="term" value="F:ATP hydrolysis activity"/>
    <property type="evidence" value="ECO:0007669"/>
    <property type="project" value="InterPro"/>
</dbReference>
<dbReference type="SUPFAM" id="SSF90123">
    <property type="entry name" value="ABC transporter transmembrane region"/>
    <property type="match status" value="1"/>
</dbReference>
<dbReference type="InterPro" id="IPR017871">
    <property type="entry name" value="ABC_transporter-like_CS"/>
</dbReference>
<comment type="caution">
    <text evidence="13">The sequence shown here is derived from an EMBL/GenBank/DDBJ whole genome shotgun (WGS) entry which is preliminary data.</text>
</comment>
<comment type="subcellular location">
    <subcellularLocation>
        <location evidence="1">Cell membrane</location>
        <topology evidence="1">Multi-pass membrane protein</topology>
    </subcellularLocation>
</comment>
<dbReference type="InterPro" id="IPR036640">
    <property type="entry name" value="ABC1_TM_sf"/>
</dbReference>
<dbReference type="PANTHER" id="PTHR43394">
    <property type="entry name" value="ATP-DEPENDENT PERMEASE MDL1, MITOCHONDRIAL"/>
    <property type="match status" value="1"/>
</dbReference>
<dbReference type="CDD" id="cd18546">
    <property type="entry name" value="ABC_6TM_Rv0194_D2_like"/>
    <property type="match status" value="1"/>
</dbReference>
<dbReference type="InterPro" id="IPR039421">
    <property type="entry name" value="Type_1_exporter"/>
</dbReference>
<dbReference type="Pfam" id="PF00005">
    <property type="entry name" value="ABC_tran"/>
    <property type="match status" value="1"/>
</dbReference>
<feature type="domain" description="ABC transmembrane type-1" evidence="12">
    <location>
        <begin position="42"/>
        <end position="328"/>
    </location>
</feature>
<dbReference type="PROSITE" id="PS50929">
    <property type="entry name" value="ABC_TM1F"/>
    <property type="match status" value="1"/>
</dbReference>
<dbReference type="OrthoDB" id="9806127at2"/>
<sequence>MSVTGVEGEERSNYTRAESRQIRARSLRLLGSLVRPVRGRIAATMAIIVVSIALQVAGPALIALGINQGLPALLNSNDWMPVSLTVAAYLFTAIAGASLIALYQVMSARLSQAILLDLRKRVFLHTQRLSLEFHESYTSGRIIARQTSDLDSIRELLDSGLNQLVSGLIYMGFTAAALVLLDPTSGIVLAASLVPLLLLTRWFQVRSQKLFRQTRVASARLIVHFVETMTGIRAVKAFRKEPRNATQFAGHVEDYRHANARVIQLFGIFDPGLVLIGNVTVAGVLVVGAFRVVEGELLIGTLLAVVLYTRRFFDPAEEMAMFYNSYQSAAAALEKISGVLEEKPSVPDPTTPIDLWKAKGAVHFDRVRFAYNPETIVLPELELSIPAGQTIALVGTTGAGKSTLAKLIARFYDPTEGAVTLDGVALRKMHPKDLRRAIVMVTQEAYLFSGTVADNIALGNPEASREQIEAAAKAVGAHDFIVSLPQGYETDVNKRGGRVSAGQRQLISFARAFLADPTVLILDEATASLDIPSERLVQRGLQTLLADRTAVIIAHRLSTVAIADRVLVMEHGRIIEDGTPAELIAGTGKFAQLHAAWRESLV</sequence>
<comment type="similarity">
    <text evidence="9">Belongs to the ABC transporter superfamily. Lipid exporter (TC 3.A.1.106) family.</text>
</comment>
<dbReference type="AlphaFoldDB" id="A0A840XM68"/>
<keyword evidence="6 13" id="KW-0067">ATP-binding</keyword>
<evidence type="ECO:0000256" key="8">
    <source>
        <dbReference type="ARBA" id="ARBA00023136"/>
    </source>
</evidence>
<protein>
    <submittedName>
        <fullName evidence="13">ATP-binding cassette subfamily B protein</fullName>
    </submittedName>
</protein>
<evidence type="ECO:0000259" key="11">
    <source>
        <dbReference type="PROSITE" id="PS50893"/>
    </source>
</evidence>
<evidence type="ECO:0000313" key="13">
    <source>
        <dbReference type="EMBL" id="MBB5617708.1"/>
    </source>
</evidence>
<evidence type="ECO:0000256" key="6">
    <source>
        <dbReference type="ARBA" id="ARBA00022840"/>
    </source>
</evidence>
<evidence type="ECO:0000256" key="4">
    <source>
        <dbReference type="ARBA" id="ARBA00022692"/>
    </source>
</evidence>
<dbReference type="RefSeq" id="WP_153983003.1">
    <property type="nucleotide sequence ID" value="NZ_BAAANZ010000006.1"/>
</dbReference>
<dbReference type="Gene3D" id="3.40.50.300">
    <property type="entry name" value="P-loop containing nucleotide triphosphate hydrolases"/>
    <property type="match status" value="1"/>
</dbReference>
<feature type="transmembrane region" description="Helical" evidence="10">
    <location>
        <begin position="265"/>
        <end position="290"/>
    </location>
</feature>
<feature type="transmembrane region" description="Helical" evidence="10">
    <location>
        <begin position="164"/>
        <end position="181"/>
    </location>
</feature>
<dbReference type="PANTHER" id="PTHR43394:SF1">
    <property type="entry name" value="ATP-BINDING CASSETTE SUB-FAMILY B MEMBER 10, MITOCHONDRIAL"/>
    <property type="match status" value="1"/>
</dbReference>